<dbReference type="AlphaFoldDB" id="A0A4Z2FMU4"/>
<name>A0A4Z2FMU4_9TELE</name>
<keyword evidence="2" id="KW-1185">Reference proteome</keyword>
<sequence>MKGSQEGTRCCKLNEVEQHIEKGGVLAVGLHHVTRTRHLLAQSPQRHLVTRSRFCRRTCRLAREEESCSMSMMMGKSSSIHFLISRPLT</sequence>
<organism evidence="1 2">
    <name type="scientific">Liparis tanakae</name>
    <name type="common">Tanaka's snailfish</name>
    <dbReference type="NCBI Taxonomy" id="230148"/>
    <lineage>
        <taxon>Eukaryota</taxon>
        <taxon>Metazoa</taxon>
        <taxon>Chordata</taxon>
        <taxon>Craniata</taxon>
        <taxon>Vertebrata</taxon>
        <taxon>Euteleostomi</taxon>
        <taxon>Actinopterygii</taxon>
        <taxon>Neopterygii</taxon>
        <taxon>Teleostei</taxon>
        <taxon>Neoteleostei</taxon>
        <taxon>Acanthomorphata</taxon>
        <taxon>Eupercaria</taxon>
        <taxon>Perciformes</taxon>
        <taxon>Cottioidei</taxon>
        <taxon>Cottales</taxon>
        <taxon>Liparidae</taxon>
        <taxon>Liparis</taxon>
    </lineage>
</organism>
<reference evidence="1 2" key="1">
    <citation type="submission" date="2019-03" db="EMBL/GenBank/DDBJ databases">
        <title>First draft genome of Liparis tanakae, snailfish: a comprehensive survey of snailfish specific genes.</title>
        <authorList>
            <person name="Kim W."/>
            <person name="Song I."/>
            <person name="Jeong J.-H."/>
            <person name="Kim D."/>
            <person name="Kim S."/>
            <person name="Ryu S."/>
            <person name="Song J.Y."/>
            <person name="Lee S.K."/>
        </authorList>
    </citation>
    <scope>NUCLEOTIDE SEQUENCE [LARGE SCALE GENOMIC DNA]</scope>
    <source>
        <tissue evidence="1">Muscle</tissue>
    </source>
</reference>
<protein>
    <submittedName>
        <fullName evidence="1">Uncharacterized protein</fullName>
    </submittedName>
</protein>
<proteinExistence type="predicted"/>
<accession>A0A4Z2FMU4</accession>
<evidence type="ECO:0000313" key="2">
    <source>
        <dbReference type="Proteomes" id="UP000314294"/>
    </source>
</evidence>
<comment type="caution">
    <text evidence="1">The sequence shown here is derived from an EMBL/GenBank/DDBJ whole genome shotgun (WGS) entry which is preliminary data.</text>
</comment>
<dbReference type="Proteomes" id="UP000314294">
    <property type="component" value="Unassembled WGS sequence"/>
</dbReference>
<dbReference type="EMBL" id="SRLO01001043">
    <property type="protein sequence ID" value="TNN42341.1"/>
    <property type="molecule type" value="Genomic_DNA"/>
</dbReference>
<gene>
    <name evidence="1" type="ORF">EYF80_047482</name>
</gene>
<evidence type="ECO:0000313" key="1">
    <source>
        <dbReference type="EMBL" id="TNN42341.1"/>
    </source>
</evidence>